<keyword evidence="3" id="KW-1185">Reference proteome</keyword>
<comment type="caution">
    <text evidence="2">The sequence shown here is derived from an EMBL/GenBank/DDBJ whole genome shotgun (WGS) entry which is preliminary data.</text>
</comment>
<evidence type="ECO:0000256" key="1">
    <source>
        <dbReference type="SAM" id="MobiDB-lite"/>
    </source>
</evidence>
<dbReference type="AlphaFoldDB" id="A0A934UTF4"/>
<evidence type="ECO:0000313" key="2">
    <source>
        <dbReference type="EMBL" id="MBK0394477.1"/>
    </source>
</evidence>
<reference evidence="2" key="1">
    <citation type="submission" date="2020-12" db="EMBL/GenBank/DDBJ databases">
        <title>Ramlibacter sp. nov., isolated from a freshwater alga, Cryptomonas.</title>
        <authorList>
            <person name="Kim H.M."/>
            <person name="Jeon C.O."/>
        </authorList>
    </citation>
    <scope>NUCLEOTIDE SEQUENCE</scope>
    <source>
        <strain evidence="2">CrO1</strain>
    </source>
</reference>
<protein>
    <submittedName>
        <fullName evidence="2">Uncharacterized protein</fullName>
    </submittedName>
</protein>
<evidence type="ECO:0000313" key="3">
    <source>
        <dbReference type="Proteomes" id="UP000617041"/>
    </source>
</evidence>
<dbReference type="Proteomes" id="UP000617041">
    <property type="component" value="Unassembled WGS sequence"/>
</dbReference>
<proteinExistence type="predicted"/>
<feature type="region of interest" description="Disordered" evidence="1">
    <location>
        <begin position="1"/>
        <end position="25"/>
    </location>
</feature>
<dbReference type="EMBL" id="JAEDAO010000001">
    <property type="protein sequence ID" value="MBK0394477.1"/>
    <property type="molecule type" value="Genomic_DNA"/>
</dbReference>
<sequence length="118" mass="12877">MTAPRDRVPPPPDHAPSLPASSQAPDGIDVHLVAEEVRGPILGLFIAAYTVFTARGFFSYAKVTWAEPRSYWEARDVLFKIALGPRGNAKDSHEGVFLAAEARLGRRTAFQPTHPAEP</sequence>
<organism evidence="2 3">
    <name type="scientific">Ramlibacter algicola</name>
    <dbReference type="NCBI Taxonomy" id="2795217"/>
    <lineage>
        <taxon>Bacteria</taxon>
        <taxon>Pseudomonadati</taxon>
        <taxon>Pseudomonadota</taxon>
        <taxon>Betaproteobacteria</taxon>
        <taxon>Burkholderiales</taxon>
        <taxon>Comamonadaceae</taxon>
        <taxon>Ramlibacter</taxon>
    </lineage>
</organism>
<dbReference type="RefSeq" id="WP_200789566.1">
    <property type="nucleotide sequence ID" value="NZ_JAEDAO010000001.1"/>
</dbReference>
<gene>
    <name evidence="2" type="ORF">I8E28_17875</name>
</gene>
<name>A0A934UTF4_9BURK</name>
<accession>A0A934UTF4</accession>